<evidence type="ECO:0000313" key="2">
    <source>
        <dbReference type="EMBL" id="MFN0293227.1"/>
    </source>
</evidence>
<dbReference type="Proteomes" id="UP001517367">
    <property type="component" value="Unassembled WGS sequence"/>
</dbReference>
<keyword evidence="3" id="KW-1185">Reference proteome</keyword>
<reference evidence="2 3" key="1">
    <citation type="submission" date="2024-12" db="EMBL/GenBank/DDBJ databases">
        <authorList>
            <person name="Hu S."/>
        </authorList>
    </citation>
    <scope>NUCLEOTIDE SEQUENCE [LARGE SCALE GENOMIC DNA]</scope>
    <source>
        <strain evidence="2 3">P-25</strain>
    </source>
</reference>
<feature type="transmembrane region" description="Helical" evidence="1">
    <location>
        <begin position="35"/>
        <end position="51"/>
    </location>
</feature>
<keyword evidence="1" id="KW-1133">Transmembrane helix</keyword>
<evidence type="ECO:0000256" key="1">
    <source>
        <dbReference type="SAM" id="Phobius"/>
    </source>
</evidence>
<dbReference type="EMBL" id="SRMP02000045">
    <property type="protein sequence ID" value="MFN0293227.1"/>
    <property type="molecule type" value="Genomic_DNA"/>
</dbReference>
<accession>A0ABW9JLE9</accession>
<keyword evidence="1" id="KW-0472">Membrane</keyword>
<comment type="caution">
    <text evidence="2">The sequence shown here is derived from an EMBL/GenBank/DDBJ whole genome shotgun (WGS) entry which is preliminary data.</text>
</comment>
<dbReference type="RefSeq" id="WP_138728910.1">
    <property type="nucleotide sequence ID" value="NZ_SRMP02000045.1"/>
</dbReference>
<proteinExistence type="predicted"/>
<organism evidence="2 3">
    <name type="scientific">Pedobacter helvus</name>
    <dbReference type="NCBI Taxonomy" id="2563444"/>
    <lineage>
        <taxon>Bacteria</taxon>
        <taxon>Pseudomonadati</taxon>
        <taxon>Bacteroidota</taxon>
        <taxon>Sphingobacteriia</taxon>
        <taxon>Sphingobacteriales</taxon>
        <taxon>Sphingobacteriaceae</taxon>
        <taxon>Pedobacter</taxon>
    </lineage>
</organism>
<name>A0ABW9JLE9_9SPHI</name>
<sequence>MMKVTKNDFLFSIATIFSVWFVCTGYIWIYWMAAIISYPFGIASFLIWLHIKADGKKRNKLIIALLLIGFATSLLVLLIALLRH</sequence>
<evidence type="ECO:0000313" key="3">
    <source>
        <dbReference type="Proteomes" id="UP001517367"/>
    </source>
</evidence>
<gene>
    <name evidence="2" type="ORF">E5L68_017675</name>
</gene>
<keyword evidence="1" id="KW-0812">Transmembrane</keyword>
<feature type="transmembrane region" description="Helical" evidence="1">
    <location>
        <begin position="63"/>
        <end position="82"/>
    </location>
</feature>
<protein>
    <submittedName>
        <fullName evidence="2">Uncharacterized protein</fullName>
    </submittedName>
</protein>